<gene>
    <name evidence="2" type="ORF">DLM46_26550</name>
</gene>
<evidence type="ECO:0000313" key="3">
    <source>
        <dbReference type="Proteomes" id="UP000254875"/>
    </source>
</evidence>
<dbReference type="OrthoDB" id="8898809at2"/>
<feature type="domain" description="Hemerythrin-like" evidence="1">
    <location>
        <begin position="18"/>
        <end position="157"/>
    </location>
</feature>
<evidence type="ECO:0000313" key="2">
    <source>
        <dbReference type="EMBL" id="RDJ99826.1"/>
    </source>
</evidence>
<dbReference type="Pfam" id="PF01814">
    <property type="entry name" value="Hemerythrin"/>
    <property type="match status" value="1"/>
</dbReference>
<protein>
    <submittedName>
        <fullName evidence="2">Hemerythrin HHE cation-binding protein</fullName>
    </submittedName>
</protein>
<dbReference type="Gene3D" id="1.20.120.520">
    <property type="entry name" value="nmb1532 protein domain like"/>
    <property type="match status" value="1"/>
</dbReference>
<evidence type="ECO:0000259" key="1">
    <source>
        <dbReference type="Pfam" id="PF01814"/>
    </source>
</evidence>
<dbReference type="CDD" id="cd12108">
    <property type="entry name" value="Hr-like"/>
    <property type="match status" value="1"/>
</dbReference>
<dbReference type="InterPro" id="IPR012312">
    <property type="entry name" value="Hemerythrin-like"/>
</dbReference>
<keyword evidence="3" id="KW-1185">Reference proteome</keyword>
<accession>A0A370N2J2</accession>
<name>A0A370N2J2_9BURK</name>
<organism evidence="2 3">
    <name type="scientific">Paraburkholderia lacunae</name>
    <dbReference type="NCBI Taxonomy" id="2211104"/>
    <lineage>
        <taxon>Bacteria</taxon>
        <taxon>Pseudomonadati</taxon>
        <taxon>Pseudomonadota</taxon>
        <taxon>Betaproteobacteria</taxon>
        <taxon>Burkholderiales</taxon>
        <taxon>Burkholderiaceae</taxon>
        <taxon>Paraburkholderia</taxon>
    </lineage>
</organism>
<dbReference type="AlphaFoldDB" id="A0A370N2J2"/>
<comment type="caution">
    <text evidence="2">The sequence shown here is derived from an EMBL/GenBank/DDBJ whole genome shotgun (WGS) entry which is preliminary data.</text>
</comment>
<reference evidence="3" key="1">
    <citation type="submission" date="2018-05" db="EMBL/GenBank/DDBJ databases">
        <authorList>
            <person name="Feng T."/>
        </authorList>
    </citation>
    <scope>NUCLEOTIDE SEQUENCE [LARGE SCALE GENOMIC DNA]</scope>
    <source>
        <strain evidence="3">S27</strain>
    </source>
</reference>
<sequence length="190" mass="21595">MTSFPVLHASPGAGFDEPFDMLTACHEKAERMLILLERLARHLEECGADADAAQAARDITRYFDVAGPAHHEDEERHLFPALTSQGLPARTAIIEKLQREHLTMSEQWKTLRIDLDQLVAGRWPVNMSTEAFGRWATFAALYRGHIAAEETQVYPAARQLLDDTARDAMGCEMAQRRGVRWHRSWAKRPF</sequence>
<dbReference type="Proteomes" id="UP000254875">
    <property type="component" value="Unassembled WGS sequence"/>
</dbReference>
<dbReference type="EMBL" id="QHKS01000020">
    <property type="protein sequence ID" value="RDJ99826.1"/>
    <property type="molecule type" value="Genomic_DNA"/>
</dbReference>
<proteinExistence type="predicted"/>